<dbReference type="PANTHER" id="PTHR41521:SF4">
    <property type="entry name" value="BLR0684 PROTEIN"/>
    <property type="match status" value="1"/>
</dbReference>
<evidence type="ECO:0000313" key="2">
    <source>
        <dbReference type="EMBL" id="REJ52210.1"/>
    </source>
</evidence>
<dbReference type="EMBL" id="QQWE01000011">
    <property type="protein sequence ID" value="REJ52210.1"/>
    <property type="molecule type" value="Genomic_DNA"/>
</dbReference>
<dbReference type="InterPro" id="IPR011008">
    <property type="entry name" value="Dimeric_a/b-barrel"/>
</dbReference>
<feature type="domain" description="DUF1330" evidence="1">
    <location>
        <begin position="31"/>
        <end position="122"/>
    </location>
</feature>
<name>A0A3E0LXE8_MICAE</name>
<dbReference type="Gene3D" id="3.30.70.100">
    <property type="match status" value="1"/>
</dbReference>
<accession>A0A3E0LXE8</accession>
<dbReference type="Pfam" id="PF07045">
    <property type="entry name" value="DUF1330"/>
    <property type="match status" value="1"/>
</dbReference>
<dbReference type="SUPFAM" id="SSF54909">
    <property type="entry name" value="Dimeric alpha+beta barrel"/>
    <property type="match status" value="1"/>
</dbReference>
<dbReference type="Proteomes" id="UP000256301">
    <property type="component" value="Unassembled WGS sequence"/>
</dbReference>
<organism evidence="2 3">
    <name type="scientific">Microcystis aeruginosa DA14</name>
    <dbReference type="NCBI Taxonomy" id="1987506"/>
    <lineage>
        <taxon>Bacteria</taxon>
        <taxon>Bacillati</taxon>
        <taxon>Cyanobacteriota</taxon>
        <taxon>Cyanophyceae</taxon>
        <taxon>Oscillatoriophycideae</taxon>
        <taxon>Chroococcales</taxon>
        <taxon>Microcystaceae</taxon>
        <taxon>Microcystis</taxon>
    </lineage>
</organism>
<dbReference type="PANTHER" id="PTHR41521">
    <property type="match status" value="1"/>
</dbReference>
<dbReference type="AlphaFoldDB" id="A0A3E0LXE8"/>
<sequence length="125" mass="13068">MKLLIATIVLALAASGCTTTKPGNGTLAPCAYVIAEIQVTDPVGYKDYLAAISPIVEKFGGTYLARAGQTRSVEGPQPTGRVVIIEFPSFAAAQSFEEAPESIAAAKIRHRTATSRIFVVEGSSP</sequence>
<reference evidence="2 3" key="1">
    <citation type="submission" date="2017-08" db="EMBL/GenBank/DDBJ databases">
        <title>Functional genomic and metabolic studies of the symbiotic interactions of six Microcystis-dominated communities.</title>
        <authorList>
            <person name="Li Q."/>
            <person name="Lin F."/>
        </authorList>
    </citation>
    <scope>NUCLEOTIDE SEQUENCE [LARGE SCALE GENOMIC DNA]</scope>
    <source>
        <strain evidence="2">DA14</strain>
    </source>
</reference>
<evidence type="ECO:0000259" key="1">
    <source>
        <dbReference type="Pfam" id="PF07045"/>
    </source>
</evidence>
<comment type="caution">
    <text evidence="2">The sequence shown here is derived from an EMBL/GenBank/DDBJ whole genome shotgun (WGS) entry which is preliminary data.</text>
</comment>
<evidence type="ECO:0000313" key="3">
    <source>
        <dbReference type="Proteomes" id="UP000256301"/>
    </source>
</evidence>
<dbReference type="InterPro" id="IPR010753">
    <property type="entry name" value="DUF1330"/>
</dbReference>
<gene>
    <name evidence="2" type="ORF">DWQ56_23710</name>
</gene>
<dbReference type="PROSITE" id="PS51257">
    <property type="entry name" value="PROKAR_LIPOPROTEIN"/>
    <property type="match status" value="1"/>
</dbReference>
<proteinExistence type="predicted"/>
<protein>
    <submittedName>
        <fullName evidence="2">DUF1330 domain-containing protein</fullName>
    </submittedName>
</protein>